<dbReference type="AlphaFoldDB" id="A0AA49XA66"/>
<dbReference type="Gene3D" id="2.10.90.10">
    <property type="entry name" value="Cystine-knot cytokines"/>
    <property type="match status" value="1"/>
</dbReference>
<keyword evidence="1" id="KW-0732">Signal</keyword>
<dbReference type="EMBL" id="OQ983352">
    <property type="protein sequence ID" value="WLP00726.1"/>
    <property type="molecule type" value="mRNA"/>
</dbReference>
<evidence type="ECO:0000313" key="2">
    <source>
        <dbReference type="EMBL" id="WLP00726.1"/>
    </source>
</evidence>
<sequence length="86" mass="10056">MVSNRSELSIRKVLLVFWCSIVLMAESSFSARCKLRKYTHEAIQTDLNGRRCWDDVKILGCWGYCLSHEVSIFKRNYHHTSQSLCV</sequence>
<dbReference type="InterPro" id="IPR029034">
    <property type="entry name" value="Cystine-knot_cytokine"/>
</dbReference>
<reference evidence="2" key="1">
    <citation type="submission" date="2023-05" db="EMBL/GenBank/DDBJ databases">
        <authorList>
            <person name="Luo L."/>
        </authorList>
    </citation>
    <scope>NUCLEOTIDE SEQUENCE</scope>
</reference>
<feature type="signal peptide" evidence="1">
    <location>
        <begin position="1"/>
        <end position="30"/>
    </location>
</feature>
<accession>A0AA49XA66</accession>
<feature type="chain" id="PRO_5041387267" evidence="1">
    <location>
        <begin position="31"/>
        <end position="86"/>
    </location>
</feature>
<name>A0AA49XA66_GALME</name>
<evidence type="ECO:0000256" key="1">
    <source>
        <dbReference type="SAM" id="SignalP"/>
    </source>
</evidence>
<protein>
    <submittedName>
        <fullName evidence="2">GPbeta5-2</fullName>
    </submittedName>
</protein>
<proteinExistence type="evidence at transcript level"/>
<organism evidence="2">
    <name type="scientific">Galleria mellonella</name>
    <name type="common">Greater wax moth</name>
    <dbReference type="NCBI Taxonomy" id="7137"/>
    <lineage>
        <taxon>Eukaryota</taxon>
        <taxon>Metazoa</taxon>
        <taxon>Ecdysozoa</taxon>
        <taxon>Arthropoda</taxon>
        <taxon>Hexapoda</taxon>
        <taxon>Insecta</taxon>
        <taxon>Pterygota</taxon>
        <taxon>Neoptera</taxon>
        <taxon>Endopterygota</taxon>
        <taxon>Lepidoptera</taxon>
        <taxon>Glossata</taxon>
        <taxon>Ditrysia</taxon>
        <taxon>Pyraloidea</taxon>
        <taxon>Pyralidae</taxon>
        <taxon>Galleriinae</taxon>
        <taxon>Galleria</taxon>
    </lineage>
</organism>